<dbReference type="FunFam" id="3.40.50.2000:FF:000060">
    <property type="entry name" value="Glycosyltransferase"/>
    <property type="match status" value="1"/>
</dbReference>
<dbReference type="EC" id="2.4.1.-" evidence="5"/>
<reference evidence="7" key="1">
    <citation type="submission" date="2022-07" db="EMBL/GenBank/DDBJ databases">
        <authorList>
            <person name="Macas J."/>
            <person name="Novak P."/>
            <person name="Neumann P."/>
        </authorList>
    </citation>
    <scope>NUCLEOTIDE SEQUENCE</scope>
</reference>
<protein>
    <recommendedName>
        <fullName evidence="5">Glycosyltransferase</fullName>
        <ecNumber evidence="5">2.4.1.-</ecNumber>
    </recommendedName>
</protein>
<evidence type="ECO:0000256" key="5">
    <source>
        <dbReference type="RuleBase" id="RU362057"/>
    </source>
</evidence>
<dbReference type="PROSITE" id="PS00375">
    <property type="entry name" value="UDPGT"/>
    <property type="match status" value="1"/>
</dbReference>
<keyword evidence="3 4" id="KW-0808">Transferase</keyword>
<comment type="similarity">
    <text evidence="1 4">Belongs to the UDP-glycosyltransferase family.</text>
</comment>
<sequence>MDTEKAGNGMRVLMFPWLAVGHITPFFELAKKLSDRGFLMIHLCSTPINLSFIKNKIPQKYSSSIQLVELSLPELPELPPHYHTTNGLPHHLNSTLHKALKMAEPTFSNIMETMKPHLLIYDVQQPWAALVAKSHNVSAVRFITSGSAMCSYAFHVYFRKNDEFPFSELSLSRYDRERFQKMVDKSSCNSISSSDSDREDKITILMSTSREIEGNKYLDYMSKLAGCKILTLGTLVQEHHQDEGRFEPLMEWLGTKEEKSTVFVSFGSECFLSDRDMHELATGLEKSKVNFIWVVKFPKSVNETTAMTTMTTTQENLLQKSLPIGFLERVGDRGRMMEGWAPQHRILLHPSIGGFMSHCGWNSTVESIECGVPIIAMPMQFDQPLNAKLITSLGVGIEVLRDDAGKFHSQDVARVCDEIVNGKLGKSIQKNVKVMSENVRLNSTKEMDQAATWLERICYPMF</sequence>
<accession>A0AAV0EPN9</accession>
<organism evidence="7 8">
    <name type="scientific">Cuscuta epithymum</name>
    <dbReference type="NCBI Taxonomy" id="186058"/>
    <lineage>
        <taxon>Eukaryota</taxon>
        <taxon>Viridiplantae</taxon>
        <taxon>Streptophyta</taxon>
        <taxon>Embryophyta</taxon>
        <taxon>Tracheophyta</taxon>
        <taxon>Spermatophyta</taxon>
        <taxon>Magnoliopsida</taxon>
        <taxon>eudicotyledons</taxon>
        <taxon>Gunneridae</taxon>
        <taxon>Pentapetalae</taxon>
        <taxon>asterids</taxon>
        <taxon>lamiids</taxon>
        <taxon>Solanales</taxon>
        <taxon>Convolvulaceae</taxon>
        <taxon>Cuscuteae</taxon>
        <taxon>Cuscuta</taxon>
        <taxon>Cuscuta subgen. Cuscuta</taxon>
    </lineage>
</organism>
<dbReference type="CDD" id="cd03784">
    <property type="entry name" value="GT1_Gtf-like"/>
    <property type="match status" value="1"/>
</dbReference>
<evidence type="ECO:0000256" key="3">
    <source>
        <dbReference type="ARBA" id="ARBA00022679"/>
    </source>
</evidence>
<gene>
    <name evidence="7" type="ORF">CEPIT_LOCUS25982</name>
</gene>
<dbReference type="GO" id="GO:0008194">
    <property type="term" value="F:UDP-glycosyltransferase activity"/>
    <property type="evidence" value="ECO:0007669"/>
    <property type="project" value="InterPro"/>
</dbReference>
<dbReference type="AlphaFoldDB" id="A0AAV0EPN9"/>
<dbReference type="Pfam" id="PF26168">
    <property type="entry name" value="Glyco_transf_N"/>
    <property type="match status" value="1"/>
</dbReference>
<feature type="domain" description="Glycosyltransferase N-terminal" evidence="6">
    <location>
        <begin position="11"/>
        <end position="223"/>
    </location>
</feature>
<dbReference type="InterPro" id="IPR002213">
    <property type="entry name" value="UDP_glucos_trans"/>
</dbReference>
<keyword evidence="2 4" id="KW-0328">Glycosyltransferase</keyword>
<dbReference type="PANTHER" id="PTHR48044:SF14">
    <property type="entry name" value="GLYCOSYLTRANSFERASE"/>
    <property type="match status" value="1"/>
</dbReference>
<evidence type="ECO:0000256" key="4">
    <source>
        <dbReference type="RuleBase" id="RU003718"/>
    </source>
</evidence>
<dbReference type="InterPro" id="IPR035595">
    <property type="entry name" value="UDP_glycos_trans_CS"/>
</dbReference>
<name>A0AAV0EPN9_9ASTE</name>
<dbReference type="SUPFAM" id="SSF53756">
    <property type="entry name" value="UDP-Glycosyltransferase/glycogen phosphorylase"/>
    <property type="match status" value="1"/>
</dbReference>
<evidence type="ECO:0000313" key="7">
    <source>
        <dbReference type="EMBL" id="CAH9124431.1"/>
    </source>
</evidence>
<dbReference type="Proteomes" id="UP001152523">
    <property type="component" value="Unassembled WGS sequence"/>
</dbReference>
<evidence type="ECO:0000313" key="8">
    <source>
        <dbReference type="Proteomes" id="UP001152523"/>
    </source>
</evidence>
<dbReference type="Pfam" id="PF00201">
    <property type="entry name" value="UDPGT"/>
    <property type="match status" value="1"/>
</dbReference>
<dbReference type="InterPro" id="IPR058980">
    <property type="entry name" value="Glyco_transf_N"/>
</dbReference>
<dbReference type="Gene3D" id="3.40.50.2000">
    <property type="entry name" value="Glycogen Phosphorylase B"/>
    <property type="match status" value="2"/>
</dbReference>
<comment type="caution">
    <text evidence="7">The sequence shown here is derived from an EMBL/GenBank/DDBJ whole genome shotgun (WGS) entry which is preliminary data.</text>
</comment>
<evidence type="ECO:0000256" key="2">
    <source>
        <dbReference type="ARBA" id="ARBA00022676"/>
    </source>
</evidence>
<proteinExistence type="inferred from homology"/>
<evidence type="ECO:0000256" key="1">
    <source>
        <dbReference type="ARBA" id="ARBA00009995"/>
    </source>
</evidence>
<evidence type="ECO:0000259" key="6">
    <source>
        <dbReference type="Pfam" id="PF26168"/>
    </source>
</evidence>
<dbReference type="EMBL" id="CAMAPF010000934">
    <property type="protein sequence ID" value="CAH9124431.1"/>
    <property type="molecule type" value="Genomic_DNA"/>
</dbReference>
<keyword evidence="8" id="KW-1185">Reference proteome</keyword>
<dbReference type="PANTHER" id="PTHR48044">
    <property type="entry name" value="GLYCOSYLTRANSFERASE"/>
    <property type="match status" value="1"/>
</dbReference>
<dbReference type="GO" id="GO:0016138">
    <property type="term" value="P:glycoside biosynthetic process"/>
    <property type="evidence" value="ECO:0007669"/>
    <property type="project" value="UniProtKB-ARBA"/>
</dbReference>